<feature type="region of interest" description="Disordered" evidence="4">
    <location>
        <begin position="33"/>
        <end position="74"/>
    </location>
</feature>
<dbReference type="CDD" id="cd00995">
    <property type="entry name" value="PBP2_NikA_DppA_OppA_like"/>
    <property type="match status" value="1"/>
</dbReference>
<comment type="similarity">
    <text evidence="1">Belongs to the bacterial solute-binding protein 5 family.</text>
</comment>
<dbReference type="InterPro" id="IPR006311">
    <property type="entry name" value="TAT_signal"/>
</dbReference>
<dbReference type="EMBL" id="JBHUDC010000003">
    <property type="protein sequence ID" value="MFD1513162.1"/>
    <property type="molecule type" value="Genomic_DNA"/>
</dbReference>
<protein>
    <submittedName>
        <fullName evidence="6">ABC transporter substrate-binding protein</fullName>
    </submittedName>
</protein>
<dbReference type="SUPFAM" id="SSF53850">
    <property type="entry name" value="Periplasmic binding protein-like II"/>
    <property type="match status" value="1"/>
</dbReference>
<keyword evidence="2" id="KW-0813">Transport</keyword>
<dbReference type="InterPro" id="IPR039424">
    <property type="entry name" value="SBP_5"/>
</dbReference>
<keyword evidence="7" id="KW-1185">Reference proteome</keyword>
<dbReference type="PANTHER" id="PTHR30290:SF9">
    <property type="entry name" value="OLIGOPEPTIDE-BINDING PROTEIN APPA"/>
    <property type="match status" value="1"/>
</dbReference>
<gene>
    <name evidence="6" type="ORF">ACFSBT_07730</name>
</gene>
<dbReference type="Pfam" id="PF00496">
    <property type="entry name" value="SBP_bac_5"/>
    <property type="match status" value="1"/>
</dbReference>
<dbReference type="InterPro" id="IPR000914">
    <property type="entry name" value="SBP_5_dom"/>
</dbReference>
<feature type="compositionally biased region" description="Gly residues" evidence="4">
    <location>
        <begin position="46"/>
        <end position="59"/>
    </location>
</feature>
<reference evidence="6 7" key="1">
    <citation type="journal article" date="2019" name="Int. J. Syst. Evol. Microbiol.">
        <title>The Global Catalogue of Microorganisms (GCM) 10K type strain sequencing project: providing services to taxonomists for standard genome sequencing and annotation.</title>
        <authorList>
            <consortium name="The Broad Institute Genomics Platform"/>
            <consortium name="The Broad Institute Genome Sequencing Center for Infectious Disease"/>
            <person name="Wu L."/>
            <person name="Ma J."/>
        </authorList>
    </citation>
    <scope>NUCLEOTIDE SEQUENCE [LARGE SCALE GENOMIC DNA]</scope>
    <source>
        <strain evidence="6 7">CGMCC 1.12563</strain>
    </source>
</reference>
<comment type="caution">
    <text evidence="6">The sequence shown here is derived from an EMBL/GenBank/DDBJ whole genome shotgun (WGS) entry which is preliminary data.</text>
</comment>
<dbReference type="Gene3D" id="3.10.105.10">
    <property type="entry name" value="Dipeptide-binding Protein, Domain 3"/>
    <property type="match status" value="1"/>
</dbReference>
<feature type="domain" description="Solute-binding protein family 5" evidence="5">
    <location>
        <begin position="113"/>
        <end position="527"/>
    </location>
</feature>
<evidence type="ECO:0000313" key="7">
    <source>
        <dbReference type="Proteomes" id="UP001597187"/>
    </source>
</evidence>
<dbReference type="PROSITE" id="PS51318">
    <property type="entry name" value="TAT"/>
    <property type="match status" value="1"/>
</dbReference>
<dbReference type="Proteomes" id="UP001597187">
    <property type="component" value="Unassembled WGS sequence"/>
</dbReference>
<dbReference type="PANTHER" id="PTHR30290">
    <property type="entry name" value="PERIPLASMIC BINDING COMPONENT OF ABC TRANSPORTER"/>
    <property type="match status" value="1"/>
</dbReference>
<dbReference type="RefSeq" id="WP_250873123.1">
    <property type="nucleotide sequence ID" value="NZ_JALXFV010000003.1"/>
</dbReference>
<keyword evidence="3" id="KW-0732">Signal</keyword>
<evidence type="ECO:0000256" key="2">
    <source>
        <dbReference type="ARBA" id="ARBA00022448"/>
    </source>
</evidence>
<evidence type="ECO:0000256" key="1">
    <source>
        <dbReference type="ARBA" id="ARBA00005695"/>
    </source>
</evidence>
<feature type="region of interest" description="Disordered" evidence="4">
    <location>
        <begin position="628"/>
        <end position="649"/>
    </location>
</feature>
<name>A0ABD6AUE0_9EURY</name>
<feature type="region of interest" description="Disordered" evidence="4">
    <location>
        <begin position="319"/>
        <end position="343"/>
    </location>
</feature>
<feature type="compositionally biased region" description="Basic and acidic residues" evidence="4">
    <location>
        <begin position="321"/>
        <end position="336"/>
    </location>
</feature>
<accession>A0ABD6AUE0</accession>
<feature type="compositionally biased region" description="Polar residues" evidence="4">
    <location>
        <begin position="635"/>
        <end position="649"/>
    </location>
</feature>
<proteinExistence type="inferred from homology"/>
<evidence type="ECO:0000256" key="3">
    <source>
        <dbReference type="ARBA" id="ARBA00022729"/>
    </source>
</evidence>
<feature type="compositionally biased region" description="Polar residues" evidence="4">
    <location>
        <begin position="61"/>
        <end position="74"/>
    </location>
</feature>
<dbReference type="Gene3D" id="3.40.190.10">
    <property type="entry name" value="Periplasmic binding protein-like II"/>
    <property type="match status" value="1"/>
</dbReference>
<evidence type="ECO:0000256" key="4">
    <source>
        <dbReference type="SAM" id="MobiDB-lite"/>
    </source>
</evidence>
<dbReference type="AlphaFoldDB" id="A0ABD6AUE0"/>
<organism evidence="6 7">
    <name type="scientific">Halomarina rubra</name>
    <dbReference type="NCBI Taxonomy" id="2071873"/>
    <lineage>
        <taxon>Archaea</taxon>
        <taxon>Methanobacteriati</taxon>
        <taxon>Methanobacteriota</taxon>
        <taxon>Stenosarchaea group</taxon>
        <taxon>Halobacteria</taxon>
        <taxon>Halobacteriales</taxon>
        <taxon>Natronomonadaceae</taxon>
        <taxon>Halomarina</taxon>
    </lineage>
</organism>
<evidence type="ECO:0000259" key="5">
    <source>
        <dbReference type="Pfam" id="PF00496"/>
    </source>
</evidence>
<evidence type="ECO:0000313" key="6">
    <source>
        <dbReference type="EMBL" id="MFD1513162.1"/>
    </source>
</evidence>
<sequence>MTDSSGLSRRRFLQATGGAAGVAALAGCLGLGGDDGNDGGNDSDGNGNGNGTGNGGGDGNESTPEPQSGGTFRMINSTMTTFDPVAAGDEASGYVVTQIHDALMNYPNGDTSVENLLASNVERSDDDTTYTFTLNDATFHDGNTVTAQDFVYSFERLARSPKSVRSYFILDSLGIAHETDGDGNYVAESLNVSAEDEKTLKITLAEPFHMTLQMLAYSSFAVIPQDAIGIDIDAERTGSGEEAEDAPEYTEFATSSPIGCGPFSFDFWEKGTAAEVSKYDDYYGESAYLDKVHWQVIEDDNAMFNYAMSQNVDRFNVPTPRYDRSKVKNTSKDDQGRTVGEYGPFQANGETVDYLKVPEVSTFYIAFNTQEVPKPVRQAFAHAINQESLSSRVFKDRQAPAYHLTPPLVFPGENPAENYDSHVQENYPYGIGESQVPEAKQVMEDAGYSSNEKFELTLTHYESTTWNEMAQIIRQQLQSAHIDMTIESAEFSTLLDRGQNGNLQAYTLGWIADWPAGDNFLQLINPPNTYTGETGVLTYTNWGRDEATEASQSAAEAWETIQANPGPGDDAEQARADAYLKMEEANWEDVILVNMFHGATERFKYKYMHMPAFGAMGESRQKFTSFWKEQESRRTVTATPQTPANGSGE</sequence>